<dbReference type="GO" id="GO:0016036">
    <property type="term" value="P:cellular response to phosphate starvation"/>
    <property type="evidence" value="ECO:0007669"/>
    <property type="project" value="TreeGrafter"/>
</dbReference>
<name>A0A1M6L3V1_9FIRM</name>
<dbReference type="InterPro" id="IPR003661">
    <property type="entry name" value="HisK_dim/P_dom"/>
</dbReference>
<dbReference type="InterPro" id="IPR004358">
    <property type="entry name" value="Sig_transdc_His_kin-like_C"/>
</dbReference>
<feature type="transmembrane region" description="Helical" evidence="8">
    <location>
        <begin position="106"/>
        <end position="128"/>
    </location>
</feature>
<protein>
    <recommendedName>
        <fullName evidence="3">histidine kinase</fullName>
        <ecNumber evidence="3">2.7.13.3</ecNumber>
    </recommendedName>
</protein>
<evidence type="ECO:0000256" key="6">
    <source>
        <dbReference type="ARBA" id="ARBA00022777"/>
    </source>
</evidence>
<dbReference type="PANTHER" id="PTHR45453">
    <property type="entry name" value="PHOSPHATE REGULON SENSOR PROTEIN PHOR"/>
    <property type="match status" value="1"/>
</dbReference>
<reference evidence="10 11" key="1">
    <citation type="submission" date="2016-11" db="EMBL/GenBank/DDBJ databases">
        <authorList>
            <person name="Jaros S."/>
            <person name="Januszkiewicz K."/>
            <person name="Wedrychowicz H."/>
        </authorList>
    </citation>
    <scope>NUCLEOTIDE SEQUENCE [LARGE SCALE GENOMIC DNA]</scope>
    <source>
        <strain evidence="10 11">DSM 15929</strain>
    </source>
</reference>
<dbReference type="Gene3D" id="1.10.287.130">
    <property type="match status" value="1"/>
</dbReference>
<keyword evidence="5" id="KW-0808">Transferase</keyword>
<dbReference type="EMBL" id="FRAC01000006">
    <property type="protein sequence ID" value="SHJ65872.1"/>
    <property type="molecule type" value="Genomic_DNA"/>
</dbReference>
<keyword evidence="8" id="KW-0472">Membrane</keyword>
<evidence type="ECO:0000256" key="4">
    <source>
        <dbReference type="ARBA" id="ARBA00022553"/>
    </source>
</evidence>
<gene>
    <name evidence="10" type="ORF">SAMN02745136_00684</name>
</gene>
<dbReference type="InterPro" id="IPR005467">
    <property type="entry name" value="His_kinase_dom"/>
</dbReference>
<dbReference type="EC" id="2.7.13.3" evidence="3"/>
<dbReference type="CDD" id="cd00082">
    <property type="entry name" value="HisKA"/>
    <property type="match status" value="1"/>
</dbReference>
<dbReference type="Gene3D" id="3.30.565.10">
    <property type="entry name" value="Histidine kinase-like ATPase, C-terminal domain"/>
    <property type="match status" value="1"/>
</dbReference>
<dbReference type="CDD" id="cd00075">
    <property type="entry name" value="HATPase"/>
    <property type="match status" value="1"/>
</dbReference>
<dbReference type="PANTHER" id="PTHR45453:SF1">
    <property type="entry name" value="PHOSPHATE REGULON SENSOR PROTEIN PHOR"/>
    <property type="match status" value="1"/>
</dbReference>
<feature type="transmembrane region" description="Helical" evidence="8">
    <location>
        <begin position="12"/>
        <end position="33"/>
    </location>
</feature>
<dbReference type="GO" id="GO:0005886">
    <property type="term" value="C:plasma membrane"/>
    <property type="evidence" value="ECO:0007669"/>
    <property type="project" value="TreeGrafter"/>
</dbReference>
<dbReference type="Pfam" id="PF02518">
    <property type="entry name" value="HATPase_c"/>
    <property type="match status" value="1"/>
</dbReference>
<evidence type="ECO:0000256" key="3">
    <source>
        <dbReference type="ARBA" id="ARBA00012438"/>
    </source>
</evidence>
<keyword evidence="6 10" id="KW-0418">Kinase</keyword>
<dbReference type="Pfam" id="PF00512">
    <property type="entry name" value="HisKA"/>
    <property type="match status" value="1"/>
</dbReference>
<dbReference type="InterPro" id="IPR050351">
    <property type="entry name" value="BphY/WalK/GraS-like"/>
</dbReference>
<dbReference type="SMART" id="SM00388">
    <property type="entry name" value="HisKA"/>
    <property type="match status" value="1"/>
</dbReference>
<dbReference type="SUPFAM" id="SSF55874">
    <property type="entry name" value="ATPase domain of HSP90 chaperone/DNA topoisomerase II/histidine kinase"/>
    <property type="match status" value="1"/>
</dbReference>
<dbReference type="InterPro" id="IPR036097">
    <property type="entry name" value="HisK_dim/P_sf"/>
</dbReference>
<dbReference type="STRING" id="1121322.SAMN02745136_00684"/>
<dbReference type="SMART" id="SM00387">
    <property type="entry name" value="HATPase_c"/>
    <property type="match status" value="1"/>
</dbReference>
<dbReference type="Proteomes" id="UP000184386">
    <property type="component" value="Unassembled WGS sequence"/>
</dbReference>
<evidence type="ECO:0000256" key="1">
    <source>
        <dbReference type="ARBA" id="ARBA00000085"/>
    </source>
</evidence>
<dbReference type="InterPro" id="IPR003594">
    <property type="entry name" value="HATPase_dom"/>
</dbReference>
<sequence>MNLVRDKQIRYFGIFLFSFALLLFLFGMGLNAVQEKAMQNLFLSHDRAIVTSLIEQGVSKAVIAKAVMNTVSSPEGTVLLANIGVTEHTAIRFLPFIAEFQQVSSYSLLLAGAFLTILLFIGTFIFLWKREQLYLQAAKVITCFTEGDFSCHMPQMNEGTIYRLFASVDQLATILQSKNEAGHKAKEFLKNTISDISHQLKTPLAALAMYHEIISDEPDNIETVTEYSEKTGLALNRMEQLIQAMLKITRLDAGSIVFEKESCRIAELIYQAISELTTRADSEGKEIIIDESPEEAVLCDKQWTSEAIGNIVKNALDHTDSGGKIHISWNRTPAMIRILISDNGKGISPEDLHHIFKRFYRSKKSMDMQGVGLGLSLTKSIVEGQGGIISVQSTWHEGTVFTLSFLTEM</sequence>
<dbReference type="SUPFAM" id="SSF47384">
    <property type="entry name" value="Homodimeric domain of signal transducing histidine kinase"/>
    <property type="match status" value="1"/>
</dbReference>
<evidence type="ECO:0000256" key="8">
    <source>
        <dbReference type="SAM" id="Phobius"/>
    </source>
</evidence>
<dbReference type="InterPro" id="IPR036890">
    <property type="entry name" value="HATPase_C_sf"/>
</dbReference>
<evidence type="ECO:0000259" key="9">
    <source>
        <dbReference type="PROSITE" id="PS50109"/>
    </source>
</evidence>
<accession>A0A1M6L3V1</accession>
<dbReference type="OrthoDB" id="9806130at2"/>
<evidence type="ECO:0000256" key="7">
    <source>
        <dbReference type="ARBA" id="ARBA00023012"/>
    </source>
</evidence>
<proteinExistence type="predicted"/>
<keyword evidence="11" id="KW-1185">Reference proteome</keyword>
<dbReference type="AlphaFoldDB" id="A0A1M6L3V1"/>
<dbReference type="GO" id="GO:0004721">
    <property type="term" value="F:phosphoprotein phosphatase activity"/>
    <property type="evidence" value="ECO:0007669"/>
    <property type="project" value="TreeGrafter"/>
</dbReference>
<keyword evidence="4" id="KW-0597">Phosphoprotein</keyword>
<dbReference type="PRINTS" id="PR00344">
    <property type="entry name" value="BCTRLSENSOR"/>
</dbReference>
<keyword evidence="8" id="KW-1133">Transmembrane helix</keyword>
<feature type="domain" description="Histidine kinase" evidence="9">
    <location>
        <begin position="195"/>
        <end position="409"/>
    </location>
</feature>
<evidence type="ECO:0000313" key="11">
    <source>
        <dbReference type="Proteomes" id="UP000184386"/>
    </source>
</evidence>
<keyword evidence="7" id="KW-0902">Two-component regulatory system</keyword>
<evidence type="ECO:0000313" key="10">
    <source>
        <dbReference type="EMBL" id="SHJ65872.1"/>
    </source>
</evidence>
<comment type="catalytic activity">
    <reaction evidence="1">
        <text>ATP + protein L-histidine = ADP + protein N-phospho-L-histidine.</text>
        <dbReference type="EC" id="2.7.13.3"/>
    </reaction>
</comment>
<comment type="subcellular location">
    <subcellularLocation>
        <location evidence="2">Membrane</location>
    </subcellularLocation>
</comment>
<keyword evidence="8" id="KW-0812">Transmembrane</keyword>
<dbReference type="GO" id="GO:0000155">
    <property type="term" value="F:phosphorelay sensor kinase activity"/>
    <property type="evidence" value="ECO:0007669"/>
    <property type="project" value="InterPro"/>
</dbReference>
<dbReference type="RefSeq" id="WP_073272871.1">
    <property type="nucleotide sequence ID" value="NZ_FRAC01000006.1"/>
</dbReference>
<evidence type="ECO:0000256" key="2">
    <source>
        <dbReference type="ARBA" id="ARBA00004370"/>
    </source>
</evidence>
<organism evidence="10 11">
    <name type="scientific">Anaerocolumna jejuensis DSM 15929</name>
    <dbReference type="NCBI Taxonomy" id="1121322"/>
    <lineage>
        <taxon>Bacteria</taxon>
        <taxon>Bacillati</taxon>
        <taxon>Bacillota</taxon>
        <taxon>Clostridia</taxon>
        <taxon>Lachnospirales</taxon>
        <taxon>Lachnospiraceae</taxon>
        <taxon>Anaerocolumna</taxon>
    </lineage>
</organism>
<dbReference type="PROSITE" id="PS50109">
    <property type="entry name" value="HIS_KIN"/>
    <property type="match status" value="1"/>
</dbReference>
<evidence type="ECO:0000256" key="5">
    <source>
        <dbReference type="ARBA" id="ARBA00022679"/>
    </source>
</evidence>